<comment type="caution">
    <text evidence="1">The sequence shown here is derived from an EMBL/GenBank/DDBJ whole genome shotgun (WGS) entry which is preliminary data.</text>
</comment>
<dbReference type="OrthoDB" id="6600938at2759"/>
<gene>
    <name evidence="1" type="ORF">FWK35_00015561</name>
</gene>
<protein>
    <submittedName>
        <fullName evidence="1">Uncharacterized protein</fullName>
    </submittedName>
</protein>
<sequence>MEFLEEYTQMMEPLAIVLDLLQGEKNMFFGFLIPFITELIY</sequence>
<dbReference type="Proteomes" id="UP000478052">
    <property type="component" value="Unassembled WGS sequence"/>
</dbReference>
<organism evidence="1 2">
    <name type="scientific">Aphis craccivora</name>
    <name type="common">Cowpea aphid</name>
    <dbReference type="NCBI Taxonomy" id="307492"/>
    <lineage>
        <taxon>Eukaryota</taxon>
        <taxon>Metazoa</taxon>
        <taxon>Ecdysozoa</taxon>
        <taxon>Arthropoda</taxon>
        <taxon>Hexapoda</taxon>
        <taxon>Insecta</taxon>
        <taxon>Pterygota</taxon>
        <taxon>Neoptera</taxon>
        <taxon>Paraneoptera</taxon>
        <taxon>Hemiptera</taxon>
        <taxon>Sternorrhyncha</taxon>
        <taxon>Aphidomorpha</taxon>
        <taxon>Aphidoidea</taxon>
        <taxon>Aphididae</taxon>
        <taxon>Aphidini</taxon>
        <taxon>Aphis</taxon>
        <taxon>Aphis</taxon>
    </lineage>
</organism>
<evidence type="ECO:0000313" key="1">
    <source>
        <dbReference type="EMBL" id="KAF0751488.1"/>
    </source>
</evidence>
<reference evidence="1 2" key="1">
    <citation type="submission" date="2019-08" db="EMBL/GenBank/DDBJ databases">
        <title>Whole genome of Aphis craccivora.</title>
        <authorList>
            <person name="Voronova N.V."/>
            <person name="Shulinski R.S."/>
            <person name="Bandarenka Y.V."/>
            <person name="Zhorov D.G."/>
            <person name="Warner D."/>
        </authorList>
    </citation>
    <scope>NUCLEOTIDE SEQUENCE [LARGE SCALE GENOMIC DNA]</scope>
    <source>
        <strain evidence="1">180601</strain>
        <tissue evidence="1">Whole Body</tissue>
    </source>
</reference>
<evidence type="ECO:0000313" key="2">
    <source>
        <dbReference type="Proteomes" id="UP000478052"/>
    </source>
</evidence>
<dbReference type="AlphaFoldDB" id="A0A6G0Y965"/>
<name>A0A6G0Y965_APHCR</name>
<accession>A0A6G0Y965</accession>
<dbReference type="EMBL" id="VUJU01005355">
    <property type="protein sequence ID" value="KAF0751488.1"/>
    <property type="molecule type" value="Genomic_DNA"/>
</dbReference>
<keyword evidence="2" id="KW-1185">Reference proteome</keyword>
<proteinExistence type="predicted"/>